<accession>A0A089LQ60</accession>
<protein>
    <submittedName>
        <fullName evidence="3">Uncharacterized protein</fullName>
    </submittedName>
</protein>
<sequence>MAGEHSHNGRAEGKNPLTGDPYSINAGMSEDQESFLRGIYVKASIMEYDRLEAERVRLNQRRLWRRNCIQIALAAASLAAGYFVLRHYAFDPGSVFTLSVILIGLGAAVEQIGIRE</sequence>
<dbReference type="RefSeq" id="WP_038693376.1">
    <property type="nucleotide sequence ID" value="NZ_CP009286.1"/>
</dbReference>
<evidence type="ECO:0000256" key="2">
    <source>
        <dbReference type="SAM" id="Phobius"/>
    </source>
</evidence>
<keyword evidence="2" id="KW-0472">Membrane</keyword>
<evidence type="ECO:0000313" key="4">
    <source>
        <dbReference type="Proteomes" id="UP000029507"/>
    </source>
</evidence>
<proteinExistence type="predicted"/>
<organism evidence="3 4">
    <name type="scientific">Paenibacillus stellifer</name>
    <dbReference type="NCBI Taxonomy" id="169760"/>
    <lineage>
        <taxon>Bacteria</taxon>
        <taxon>Bacillati</taxon>
        <taxon>Bacillota</taxon>
        <taxon>Bacilli</taxon>
        <taxon>Bacillales</taxon>
        <taxon>Paenibacillaceae</taxon>
        <taxon>Paenibacillus</taxon>
    </lineage>
</organism>
<feature type="compositionally biased region" description="Basic and acidic residues" evidence="1">
    <location>
        <begin position="1"/>
        <end position="13"/>
    </location>
</feature>
<reference evidence="3 4" key="1">
    <citation type="submission" date="2014-08" db="EMBL/GenBank/DDBJ databases">
        <title>Comparative genomics of the Paenibacillus odorifer group.</title>
        <authorList>
            <person name="den Bakker H.C."/>
            <person name="Tsai Y.-C."/>
            <person name="Martin N."/>
            <person name="Korlach J."/>
            <person name="Wiedmann M."/>
        </authorList>
    </citation>
    <scope>NUCLEOTIDE SEQUENCE [LARGE SCALE GENOMIC DNA]</scope>
    <source>
        <strain evidence="3 4">DSM 14472</strain>
    </source>
</reference>
<gene>
    <name evidence="3" type="ORF">PSTEL_03015</name>
</gene>
<dbReference type="STRING" id="169760.PSTEL_03015"/>
<dbReference type="KEGG" id="pste:PSTEL_03015"/>
<dbReference type="HOGENOM" id="CLU_2094443_0_0_9"/>
<evidence type="ECO:0000256" key="1">
    <source>
        <dbReference type="SAM" id="MobiDB-lite"/>
    </source>
</evidence>
<keyword evidence="2" id="KW-1133">Transmembrane helix</keyword>
<keyword evidence="2" id="KW-0812">Transmembrane</keyword>
<evidence type="ECO:0000313" key="3">
    <source>
        <dbReference type="EMBL" id="AIQ62240.1"/>
    </source>
</evidence>
<dbReference type="EMBL" id="CP009286">
    <property type="protein sequence ID" value="AIQ62240.1"/>
    <property type="molecule type" value="Genomic_DNA"/>
</dbReference>
<feature type="transmembrane region" description="Helical" evidence="2">
    <location>
        <begin position="67"/>
        <end position="89"/>
    </location>
</feature>
<dbReference type="AlphaFoldDB" id="A0A089LQ60"/>
<dbReference type="Proteomes" id="UP000029507">
    <property type="component" value="Chromosome"/>
</dbReference>
<name>A0A089LQ60_9BACL</name>
<keyword evidence="4" id="KW-1185">Reference proteome</keyword>
<feature type="transmembrane region" description="Helical" evidence="2">
    <location>
        <begin position="95"/>
        <end position="114"/>
    </location>
</feature>
<feature type="region of interest" description="Disordered" evidence="1">
    <location>
        <begin position="1"/>
        <end position="27"/>
    </location>
</feature>